<reference evidence="3 4" key="1">
    <citation type="journal article" date="2012" name="Science">
        <title>The Paleozoic origin of enzymatic lignin decomposition reconstructed from 31 fungal genomes.</title>
        <authorList>
            <person name="Floudas D."/>
            <person name="Binder M."/>
            <person name="Riley R."/>
            <person name="Barry K."/>
            <person name="Blanchette R.A."/>
            <person name="Henrissat B."/>
            <person name="Martinez A.T."/>
            <person name="Otillar R."/>
            <person name="Spatafora J.W."/>
            <person name="Yadav J.S."/>
            <person name="Aerts A."/>
            <person name="Benoit I."/>
            <person name="Boyd A."/>
            <person name="Carlson A."/>
            <person name="Copeland A."/>
            <person name="Coutinho P.M."/>
            <person name="de Vries R.P."/>
            <person name="Ferreira P."/>
            <person name="Findley K."/>
            <person name="Foster B."/>
            <person name="Gaskell J."/>
            <person name="Glotzer D."/>
            <person name="Gorecki P."/>
            <person name="Heitman J."/>
            <person name="Hesse C."/>
            <person name="Hori C."/>
            <person name="Igarashi K."/>
            <person name="Jurgens J.A."/>
            <person name="Kallen N."/>
            <person name="Kersten P."/>
            <person name="Kohler A."/>
            <person name="Kuees U."/>
            <person name="Kumar T.K.A."/>
            <person name="Kuo A."/>
            <person name="LaButti K."/>
            <person name="Larrondo L.F."/>
            <person name="Lindquist E."/>
            <person name="Ling A."/>
            <person name="Lombard V."/>
            <person name="Lucas S."/>
            <person name="Lundell T."/>
            <person name="Martin R."/>
            <person name="McLaughlin D.J."/>
            <person name="Morgenstern I."/>
            <person name="Morin E."/>
            <person name="Murat C."/>
            <person name="Nagy L.G."/>
            <person name="Nolan M."/>
            <person name="Ohm R.A."/>
            <person name="Patyshakuliyeva A."/>
            <person name="Rokas A."/>
            <person name="Ruiz-Duenas F.J."/>
            <person name="Sabat G."/>
            <person name="Salamov A."/>
            <person name="Samejima M."/>
            <person name="Schmutz J."/>
            <person name="Slot J.C."/>
            <person name="St John F."/>
            <person name="Stenlid J."/>
            <person name="Sun H."/>
            <person name="Sun S."/>
            <person name="Syed K."/>
            <person name="Tsang A."/>
            <person name="Wiebenga A."/>
            <person name="Young D."/>
            <person name="Pisabarro A."/>
            <person name="Eastwood D.C."/>
            <person name="Martin F."/>
            <person name="Cullen D."/>
            <person name="Grigoriev I.V."/>
            <person name="Hibbett D.S."/>
        </authorList>
    </citation>
    <scope>NUCLEOTIDE SEQUENCE</scope>
    <source>
        <strain evidence="4">FP-58527</strain>
    </source>
</reference>
<keyword evidence="4" id="KW-1185">Reference proteome</keyword>
<dbReference type="InParanoid" id="S8FHA1"/>
<feature type="compositionally biased region" description="Polar residues" evidence="1">
    <location>
        <begin position="1"/>
        <end position="22"/>
    </location>
</feature>
<proteinExistence type="predicted"/>
<evidence type="ECO:0000313" key="3">
    <source>
        <dbReference type="EMBL" id="EPS97774.1"/>
    </source>
</evidence>
<protein>
    <submittedName>
        <fullName evidence="3">Uncharacterized protein</fullName>
    </submittedName>
</protein>
<keyword evidence="2" id="KW-0812">Transmembrane</keyword>
<evidence type="ECO:0000313" key="4">
    <source>
        <dbReference type="Proteomes" id="UP000015241"/>
    </source>
</evidence>
<dbReference type="STRING" id="743788.S8FHA1"/>
<evidence type="ECO:0000256" key="2">
    <source>
        <dbReference type="SAM" id="Phobius"/>
    </source>
</evidence>
<organism evidence="3 4">
    <name type="scientific">Fomitopsis schrenkii</name>
    <name type="common">Brown rot fungus</name>
    <dbReference type="NCBI Taxonomy" id="2126942"/>
    <lineage>
        <taxon>Eukaryota</taxon>
        <taxon>Fungi</taxon>
        <taxon>Dikarya</taxon>
        <taxon>Basidiomycota</taxon>
        <taxon>Agaricomycotina</taxon>
        <taxon>Agaricomycetes</taxon>
        <taxon>Polyporales</taxon>
        <taxon>Fomitopsis</taxon>
    </lineage>
</organism>
<gene>
    <name evidence="3" type="ORF">FOMPIDRAFT_1052158</name>
</gene>
<keyword evidence="2" id="KW-0472">Membrane</keyword>
<dbReference type="HOGENOM" id="CLU_737774_0_0_1"/>
<dbReference type="AlphaFoldDB" id="S8FHA1"/>
<name>S8FHA1_FOMSC</name>
<feature type="region of interest" description="Disordered" evidence="1">
    <location>
        <begin position="1"/>
        <end position="26"/>
    </location>
</feature>
<keyword evidence="2" id="KW-1133">Transmembrane helix</keyword>
<sequence length="375" mass="41116">MDTNAQDLQQNRQRFSASTSPAETAEPPPCGLLYRLRLLYIVLVVAMVAAPFMAAVGHVTQCISRDGPGASIYCTSTYFAACTQPGMGLLFRSCRRASGKGAWRDYLGSLRASSGLADNLTRRRSDHLSLMLGLLRSSESIGRQSEELSGHGTIDVSAPASAVVSATSGLASSVLDFHNSVDLVSRGLWGTHEVMALSLNHTYATFLRFIPFITPPQAWIASRMFEASQEALRISIEHLATQRTRLLGSQDAVISALERLQESTLSACTPMLMEPKEPGWTRDADSRLCHRLFQRIEAMRLDMAVCAYRASDISAQLDKAEYTRAEISKTHSYNAEFIGIDIYIMPAIQEGLAIFAEVAMRLRDRTASDALSLQV</sequence>
<accession>S8FHA1</accession>
<evidence type="ECO:0000256" key="1">
    <source>
        <dbReference type="SAM" id="MobiDB-lite"/>
    </source>
</evidence>
<feature type="transmembrane region" description="Helical" evidence="2">
    <location>
        <begin position="38"/>
        <end position="59"/>
    </location>
</feature>
<dbReference type="EMBL" id="KE504173">
    <property type="protein sequence ID" value="EPS97774.1"/>
    <property type="molecule type" value="Genomic_DNA"/>
</dbReference>
<dbReference type="Proteomes" id="UP000015241">
    <property type="component" value="Unassembled WGS sequence"/>
</dbReference>